<keyword evidence="1" id="KW-0812">Transmembrane</keyword>
<dbReference type="Proteomes" id="UP000325203">
    <property type="component" value="Unassembled WGS sequence"/>
</dbReference>
<keyword evidence="1" id="KW-1133">Transmembrane helix</keyword>
<gene>
    <name evidence="2" type="ORF">F4V48_09225</name>
</gene>
<proteinExistence type="predicted"/>
<comment type="caution">
    <text evidence="2">The sequence shown here is derived from an EMBL/GenBank/DDBJ whole genome shotgun (WGS) entry which is preliminary data.</text>
</comment>
<dbReference type="AlphaFoldDB" id="A0A5M9PXI7"/>
<evidence type="ECO:0000256" key="1">
    <source>
        <dbReference type="SAM" id="Phobius"/>
    </source>
</evidence>
<dbReference type="EMBL" id="VXKC01000022">
    <property type="protein sequence ID" value="KAA8701153.1"/>
    <property type="molecule type" value="Genomic_DNA"/>
</dbReference>
<reference evidence="2 3" key="1">
    <citation type="submission" date="2019-09" db="EMBL/GenBank/DDBJ databases">
        <title>Draft genome sequence of various Type strains from the CCUG.</title>
        <authorList>
            <person name="Pineiro-Iglesias B."/>
            <person name="Tunovic T."/>
            <person name="Unosson C."/>
            <person name="Inganas E."/>
            <person name="Ohlen M."/>
            <person name="Cardew S."/>
            <person name="Jensie-Markopoulos S."/>
            <person name="Salva-Serra F."/>
            <person name="Jaen-Luchoro D."/>
            <person name="Karlsson R."/>
            <person name="Svensson-Stadler L."/>
            <person name="Chun J."/>
            <person name="Moore E."/>
        </authorList>
    </citation>
    <scope>NUCLEOTIDE SEQUENCE [LARGE SCALE GENOMIC DNA]</scope>
    <source>
        <strain evidence="2 3">CCUG 32210T</strain>
    </source>
</reference>
<feature type="transmembrane region" description="Helical" evidence="1">
    <location>
        <begin position="12"/>
        <end position="32"/>
    </location>
</feature>
<evidence type="ECO:0000313" key="2">
    <source>
        <dbReference type="EMBL" id="KAA8701153.1"/>
    </source>
</evidence>
<sequence length="77" mass="8987">MKKFSSFRVYTLFTFLVITCLSGLVLKPYFILTDNPSQRVRYVLGGFNFEHSLTAIFICLIVYLLLEFFEGGFKDEK</sequence>
<dbReference type="RefSeq" id="WP_058210615.1">
    <property type="nucleotide sequence ID" value="NZ_JBHSBR010000067.1"/>
</dbReference>
<organism evidence="2 3">
    <name type="scientific">Lactococcus lactis subsp. hordniae</name>
    <dbReference type="NCBI Taxonomy" id="203404"/>
    <lineage>
        <taxon>Bacteria</taxon>
        <taxon>Bacillati</taxon>
        <taxon>Bacillota</taxon>
        <taxon>Bacilli</taxon>
        <taxon>Lactobacillales</taxon>
        <taxon>Streptococcaceae</taxon>
        <taxon>Lactococcus</taxon>
    </lineage>
</organism>
<accession>A0A5M9PXI7</accession>
<feature type="transmembrane region" description="Helical" evidence="1">
    <location>
        <begin position="52"/>
        <end position="69"/>
    </location>
</feature>
<name>A0A5M9PXI7_LACLH</name>
<evidence type="ECO:0000313" key="3">
    <source>
        <dbReference type="Proteomes" id="UP000325203"/>
    </source>
</evidence>
<protein>
    <submittedName>
        <fullName evidence="2">Uncharacterized protein</fullName>
    </submittedName>
</protein>
<keyword evidence="1" id="KW-0472">Membrane</keyword>